<evidence type="ECO:0000313" key="4">
    <source>
        <dbReference type="Proteomes" id="UP000324252"/>
    </source>
</evidence>
<name>A0A1H0I918_9RHOB</name>
<accession>A0A1H0I918</accession>
<dbReference type="Gene3D" id="3.40.50.11980">
    <property type="match status" value="1"/>
</dbReference>
<reference evidence="3 4" key="1">
    <citation type="submission" date="2016-11" db="EMBL/GenBank/DDBJ databases">
        <authorList>
            <person name="Varghese N."/>
            <person name="Submissions S."/>
        </authorList>
    </citation>
    <scope>NUCLEOTIDE SEQUENCE [LARGE SCALE GENOMIC DNA]</scope>
    <source>
        <strain evidence="3 4">DSM 29620</strain>
    </source>
</reference>
<dbReference type="AlphaFoldDB" id="A0A1H0I918"/>
<evidence type="ECO:0000259" key="2">
    <source>
        <dbReference type="Pfam" id="PF11977"/>
    </source>
</evidence>
<dbReference type="EMBL" id="FQZZ01000004">
    <property type="protein sequence ID" value="SHK24614.1"/>
    <property type="molecule type" value="Genomic_DNA"/>
</dbReference>
<protein>
    <submittedName>
        <fullName evidence="3">Zc3h12a-like Ribonuclease NYN domain-containing protein</fullName>
    </submittedName>
</protein>
<evidence type="ECO:0000256" key="1">
    <source>
        <dbReference type="SAM" id="Phobius"/>
    </source>
</evidence>
<keyword evidence="4" id="KW-1185">Reference proteome</keyword>
<proteinExistence type="predicted"/>
<keyword evidence="1" id="KW-0812">Transmembrane</keyword>
<gene>
    <name evidence="3" type="ORF">SAMN05444142_10485</name>
</gene>
<organism evidence="3 4">
    <name type="scientific">Lutimaribacter pacificus</name>
    <dbReference type="NCBI Taxonomy" id="391948"/>
    <lineage>
        <taxon>Bacteria</taxon>
        <taxon>Pseudomonadati</taxon>
        <taxon>Pseudomonadota</taxon>
        <taxon>Alphaproteobacteria</taxon>
        <taxon>Rhodobacterales</taxon>
        <taxon>Roseobacteraceae</taxon>
        <taxon>Lutimaribacter</taxon>
    </lineage>
</organism>
<keyword evidence="1" id="KW-1133">Transmembrane helix</keyword>
<dbReference type="Pfam" id="PF11977">
    <property type="entry name" value="RNase_Zc3h12a"/>
    <property type="match status" value="1"/>
</dbReference>
<feature type="transmembrane region" description="Helical" evidence="1">
    <location>
        <begin position="28"/>
        <end position="46"/>
    </location>
</feature>
<dbReference type="InterPro" id="IPR021869">
    <property type="entry name" value="RNase_Zc3h12_NYN"/>
</dbReference>
<keyword evidence="1" id="KW-0472">Membrane</keyword>
<sequence length="193" mass="21141">MIFLWLAVTLAALATALINPVIDGQPMQMPALGIAAIAALAWLYCLRRRLRGPRTAGKTILIDGSNVMHWNGGNPNITIVRDVVQALAANGHEVGVIFDANVGYKLSGRYMNDATLARHLNLPTRHVLVSPKGQPADVFLLQVARDRNAPIVSNDRFRDWQDDFPEIAEYGRLIHGGYRDGAPYLRPGKGKPA</sequence>
<dbReference type="RefSeq" id="WP_223228049.1">
    <property type="nucleotide sequence ID" value="NZ_FNIO01000004.1"/>
</dbReference>
<evidence type="ECO:0000313" key="3">
    <source>
        <dbReference type="EMBL" id="SHK24614.1"/>
    </source>
</evidence>
<feature type="domain" description="RNase NYN" evidence="2">
    <location>
        <begin position="58"/>
        <end position="167"/>
    </location>
</feature>
<dbReference type="Proteomes" id="UP000324252">
    <property type="component" value="Unassembled WGS sequence"/>
</dbReference>